<sequence>MQLPPESVLKSFPPSNFVNPVTRGNANIILNIVLYSLLLCFMGIRIFTRTSLKCVFGADDVCILLAIVPTTIFFIISVLADAKYLWIRHSYDIPVDHVPTGLKMVLGAQLAFALACTLTKLSMLMLVRRLLASSTLFWRRVTLLGILVVATQGSVFCITVIFQCRPPQDYWKVTPDPQPNCINQASSLLVAGVINTLTDFLAVVLPIRTVWCLQLPLKQTLLIILLFAFGFISCGAGIARTYFMWVVTQTWDKTWASYPVWITAAMELYIGMICASIPATKPFFSTYLPQMFGSFSPSQTDHFTRSPKRLQKRPHMDIVVFDAESNEVLPFEKGSRASSKGSAPTITCTNGSDVGSTETFDLERGKYYMQQA</sequence>
<proteinExistence type="inferred from homology"/>
<dbReference type="PANTHER" id="PTHR33048">
    <property type="entry name" value="PTH11-LIKE INTEGRAL MEMBRANE PROTEIN (AFU_ORTHOLOGUE AFUA_5G11245)"/>
    <property type="match status" value="1"/>
</dbReference>
<dbReference type="InterPro" id="IPR052337">
    <property type="entry name" value="SAT4-like"/>
</dbReference>
<dbReference type="Proteomes" id="UP000070700">
    <property type="component" value="Unassembled WGS sequence"/>
</dbReference>
<comment type="similarity">
    <text evidence="5">Belongs to the SAT4 family.</text>
</comment>
<comment type="subcellular location">
    <subcellularLocation>
        <location evidence="1">Membrane</location>
        <topology evidence="1">Multi-pass membrane protein</topology>
    </subcellularLocation>
</comment>
<evidence type="ECO:0000256" key="5">
    <source>
        <dbReference type="ARBA" id="ARBA00038359"/>
    </source>
</evidence>
<evidence type="ECO:0000256" key="3">
    <source>
        <dbReference type="ARBA" id="ARBA00022989"/>
    </source>
</evidence>
<dbReference type="PANTHER" id="PTHR33048:SF129">
    <property type="entry name" value="INTEGRAL MEMBRANE PROTEIN-RELATED"/>
    <property type="match status" value="1"/>
</dbReference>
<dbReference type="AlphaFoldDB" id="A0A132BDB4"/>
<dbReference type="RefSeq" id="XP_018064598.1">
    <property type="nucleotide sequence ID" value="XM_018215924.1"/>
</dbReference>
<evidence type="ECO:0000313" key="9">
    <source>
        <dbReference type="Proteomes" id="UP000070700"/>
    </source>
</evidence>
<dbReference type="GO" id="GO:0016020">
    <property type="term" value="C:membrane"/>
    <property type="evidence" value="ECO:0007669"/>
    <property type="project" value="UniProtKB-SubCell"/>
</dbReference>
<feature type="transmembrane region" description="Helical" evidence="6">
    <location>
        <begin position="182"/>
        <end position="207"/>
    </location>
</feature>
<gene>
    <name evidence="8" type="ORF">LY89DRAFT_689534</name>
</gene>
<name>A0A132BDB4_MOLSC</name>
<keyword evidence="3 6" id="KW-1133">Transmembrane helix</keyword>
<dbReference type="KEGG" id="psco:LY89DRAFT_689534"/>
<dbReference type="EMBL" id="KQ947429">
    <property type="protein sequence ID" value="KUJ10243.1"/>
    <property type="molecule type" value="Genomic_DNA"/>
</dbReference>
<evidence type="ECO:0000256" key="6">
    <source>
        <dbReference type="SAM" id="Phobius"/>
    </source>
</evidence>
<feature type="domain" description="Rhodopsin" evidence="7">
    <location>
        <begin position="44"/>
        <end position="285"/>
    </location>
</feature>
<reference evidence="8 9" key="1">
    <citation type="submission" date="2015-10" db="EMBL/GenBank/DDBJ databases">
        <title>Full genome of DAOMC 229536 Phialocephala scopiformis, a fungal endophyte of spruce producing the potent anti-insectan compound rugulosin.</title>
        <authorList>
            <consortium name="DOE Joint Genome Institute"/>
            <person name="Walker A.K."/>
            <person name="Frasz S.L."/>
            <person name="Seifert K.A."/>
            <person name="Miller J.D."/>
            <person name="Mondo S.J."/>
            <person name="Labutti K."/>
            <person name="Lipzen A."/>
            <person name="Dockter R."/>
            <person name="Kennedy M."/>
            <person name="Grigoriev I.V."/>
            <person name="Spatafora J.W."/>
        </authorList>
    </citation>
    <scope>NUCLEOTIDE SEQUENCE [LARGE SCALE GENOMIC DNA]</scope>
    <source>
        <strain evidence="8 9">CBS 120377</strain>
    </source>
</reference>
<dbReference type="GeneID" id="28825650"/>
<evidence type="ECO:0000313" key="8">
    <source>
        <dbReference type="EMBL" id="KUJ10243.1"/>
    </source>
</evidence>
<dbReference type="Pfam" id="PF20684">
    <property type="entry name" value="Fung_rhodopsin"/>
    <property type="match status" value="1"/>
</dbReference>
<dbReference type="InParanoid" id="A0A132BDB4"/>
<feature type="transmembrane region" description="Helical" evidence="6">
    <location>
        <begin position="100"/>
        <end position="121"/>
    </location>
</feature>
<keyword evidence="2 6" id="KW-0812">Transmembrane</keyword>
<evidence type="ECO:0000256" key="4">
    <source>
        <dbReference type="ARBA" id="ARBA00023136"/>
    </source>
</evidence>
<feature type="transmembrane region" description="Helical" evidence="6">
    <location>
        <begin position="258"/>
        <end position="279"/>
    </location>
</feature>
<feature type="transmembrane region" description="Helical" evidence="6">
    <location>
        <begin position="60"/>
        <end position="80"/>
    </location>
</feature>
<accession>A0A132BDB4</accession>
<organism evidence="8 9">
    <name type="scientific">Mollisia scopiformis</name>
    <name type="common">Conifer needle endophyte fungus</name>
    <name type="synonym">Phialocephala scopiformis</name>
    <dbReference type="NCBI Taxonomy" id="149040"/>
    <lineage>
        <taxon>Eukaryota</taxon>
        <taxon>Fungi</taxon>
        <taxon>Dikarya</taxon>
        <taxon>Ascomycota</taxon>
        <taxon>Pezizomycotina</taxon>
        <taxon>Leotiomycetes</taxon>
        <taxon>Helotiales</taxon>
        <taxon>Mollisiaceae</taxon>
        <taxon>Mollisia</taxon>
    </lineage>
</organism>
<evidence type="ECO:0000256" key="1">
    <source>
        <dbReference type="ARBA" id="ARBA00004141"/>
    </source>
</evidence>
<feature type="transmembrane region" description="Helical" evidence="6">
    <location>
        <begin position="28"/>
        <end position="48"/>
    </location>
</feature>
<feature type="transmembrane region" description="Helical" evidence="6">
    <location>
        <begin position="219"/>
        <end position="238"/>
    </location>
</feature>
<keyword evidence="4 6" id="KW-0472">Membrane</keyword>
<dbReference type="InterPro" id="IPR049326">
    <property type="entry name" value="Rhodopsin_dom_fungi"/>
</dbReference>
<evidence type="ECO:0000259" key="7">
    <source>
        <dbReference type="Pfam" id="PF20684"/>
    </source>
</evidence>
<dbReference type="OrthoDB" id="5329176at2759"/>
<feature type="transmembrane region" description="Helical" evidence="6">
    <location>
        <begin position="141"/>
        <end position="162"/>
    </location>
</feature>
<protein>
    <recommendedName>
        <fullName evidence="7">Rhodopsin domain-containing protein</fullName>
    </recommendedName>
</protein>
<evidence type="ECO:0000256" key="2">
    <source>
        <dbReference type="ARBA" id="ARBA00022692"/>
    </source>
</evidence>
<keyword evidence="9" id="KW-1185">Reference proteome</keyword>